<keyword evidence="1" id="KW-0812">Transmembrane</keyword>
<sequence>MAGGRAGWARRIRAALADESGAATAEYAVILLAAVGFAGLLLVILRGDEVKSLLTDLVHRALTSAG</sequence>
<protein>
    <submittedName>
        <fullName evidence="2">DUF4244 domain-containing protein</fullName>
    </submittedName>
</protein>
<keyword evidence="3" id="KW-1185">Reference proteome</keyword>
<proteinExistence type="predicted"/>
<name>A0ABT2GBT8_9MICO</name>
<dbReference type="InterPro" id="IPR025338">
    <property type="entry name" value="DUF4244"/>
</dbReference>
<feature type="transmembrane region" description="Helical" evidence="1">
    <location>
        <begin position="27"/>
        <end position="45"/>
    </location>
</feature>
<evidence type="ECO:0000313" key="2">
    <source>
        <dbReference type="EMBL" id="MCS5713669.1"/>
    </source>
</evidence>
<comment type="caution">
    <text evidence="2">The sequence shown here is derived from an EMBL/GenBank/DDBJ whole genome shotgun (WGS) entry which is preliminary data.</text>
</comment>
<dbReference type="Pfam" id="PF14029">
    <property type="entry name" value="DUF4244"/>
    <property type="match status" value="1"/>
</dbReference>
<keyword evidence="1" id="KW-1133">Transmembrane helix</keyword>
<evidence type="ECO:0000256" key="1">
    <source>
        <dbReference type="SAM" id="Phobius"/>
    </source>
</evidence>
<dbReference type="EMBL" id="JANTEZ010000002">
    <property type="protein sequence ID" value="MCS5713669.1"/>
    <property type="molecule type" value="Genomic_DNA"/>
</dbReference>
<gene>
    <name evidence="2" type="ORF">NVV95_03775</name>
</gene>
<keyword evidence="1" id="KW-0472">Membrane</keyword>
<reference evidence="2" key="1">
    <citation type="submission" date="2022-08" db="EMBL/GenBank/DDBJ databases">
        <authorList>
            <person name="Deng Y."/>
            <person name="Han X.-F."/>
            <person name="Zhang Y.-Q."/>
        </authorList>
    </citation>
    <scope>NUCLEOTIDE SEQUENCE</scope>
    <source>
        <strain evidence="2">CPCC 205716</strain>
    </source>
</reference>
<dbReference type="Proteomes" id="UP001165580">
    <property type="component" value="Unassembled WGS sequence"/>
</dbReference>
<organism evidence="2 3">
    <name type="scientific">Herbiconiux gentiana</name>
    <dbReference type="NCBI Taxonomy" id="2970912"/>
    <lineage>
        <taxon>Bacteria</taxon>
        <taxon>Bacillati</taxon>
        <taxon>Actinomycetota</taxon>
        <taxon>Actinomycetes</taxon>
        <taxon>Micrococcales</taxon>
        <taxon>Microbacteriaceae</taxon>
        <taxon>Herbiconiux</taxon>
    </lineage>
</organism>
<evidence type="ECO:0000313" key="3">
    <source>
        <dbReference type="Proteomes" id="UP001165580"/>
    </source>
</evidence>
<accession>A0ABT2GBT8</accession>